<feature type="region of interest" description="Disordered" evidence="2">
    <location>
        <begin position="146"/>
        <end position="188"/>
    </location>
</feature>
<dbReference type="PROSITE" id="PS50018">
    <property type="entry name" value="RAS_GTPASE_ACTIV_2"/>
    <property type="match status" value="1"/>
</dbReference>
<sequence>MGVEDDITRFIANLYVWVNNIKHVNTPQTSQSLDIKKNKQNKKKGHLSSFLGKLRNKKQEKKELDHSNISKSQILDEEDQPQQSQSQQQSQKPQQSQSQQLQQQQQQQNINQEKLIQINTPDKISPKSPYHDYLFRVMSYQSNSYQKEPSFLNSGPQKQSQRSQDKKRRRRKIFANTSSKNQNVSFSLQRAETETQSKNKIINIKLTKSSTQLADSQFFLDSPNEDRIRKMHQEELRKEIANRKKSFGENQTEKQVPIFNIDLIEENQENQEIQTQVNYQKKNLLQSKEIILQEILSQKMKQYIINRTLNEIEIFHESLQLSPIITDSIENISMYSDNSIDPNLVSLFQEFENLHLLSIEKFSYFETQILQILNYIIVGINSPNKEPIQSQIIDHLRNQRDKDQQKTLENLIKSLEKIFEKSQNPPDLIKETIVQIKRVLIEDDIFESNLSTIHSEVRKILSGLNIISNQKFKVTTLEKFRVFCLIDLYSVKTIFKNILSEEIERELVSRKLILNSMYADIRTTIFHSLDKVISGFSDFKRIKIILENLFSLFEMKDSKEIAKKIVKYATKMSLGKSIRLIMNRELNTNLKKRIKELIQESNENEDEIDKEIRKEGKKLLSKYLRENDINLLIGIIHRSNCGDSIENLSRHLFHLFEVFKMSIPFLLLAISQQILKATTPIDLFESNDSASSLLSIFSHFYANNFLRQLFGEKVKQLSDSNLELPIDHNSYNEGWKDADELRLFVSNFLHLIFKSTSSVPRIIKLISYYIYNKAKEQFESYETQIVLSYLFTHFYAVSFRNFKLYPISEDSIQENSYRILAFIGATISSLSRDMTFSSGRSSFKLLSKDISKYSSRKSSFLRKIFNDIKYINEQEILDLQSLNLISNNPLKDFVYPLYSDKDTKSLSNFLYGSLEPFLSKKNSDFFTQTSVYRLTQFKQDMENCLINMNNFGDLLEFIYKWLTKLKKEKKEEEKNTKLVQIEHDSLTKDTVKHQENIVQTIDLLEEFRNYKEIPTEMEGQFGVALKIKGKKKIPKKRNLILKRNLIAVFRSIPNSDTIPNDIILLDPNCIIKKIKNKTISIQNCFTLSSPQTTELNLFIFFNNKETSEKWFQLLIKAQQL</sequence>
<feature type="coiled-coil region" evidence="1">
    <location>
        <begin position="587"/>
        <end position="614"/>
    </location>
</feature>
<keyword evidence="4" id="KW-0418">Kinase</keyword>
<reference evidence="4" key="1">
    <citation type="submission" date="2022-10" db="EMBL/GenBank/DDBJ databases">
        <title>Novel sulphate-reducing endosymbionts in the free-living metamonad Anaeramoeba.</title>
        <authorList>
            <person name="Jerlstrom-Hultqvist J."/>
            <person name="Cepicka I."/>
            <person name="Gallot-Lavallee L."/>
            <person name="Salas-Leiva D."/>
            <person name="Curtis B.A."/>
            <person name="Zahonova K."/>
            <person name="Pipaliya S."/>
            <person name="Dacks J."/>
            <person name="Roger A.J."/>
        </authorList>
    </citation>
    <scope>NUCLEOTIDE SEQUENCE</scope>
    <source>
        <strain evidence="4">BMAN</strain>
    </source>
</reference>
<keyword evidence="1" id="KW-0175">Coiled coil</keyword>
<proteinExistence type="predicted"/>
<dbReference type="InterPro" id="IPR008936">
    <property type="entry name" value="Rho_GTPase_activation_prot"/>
</dbReference>
<feature type="region of interest" description="Disordered" evidence="2">
    <location>
        <begin position="29"/>
        <end position="108"/>
    </location>
</feature>
<comment type="caution">
    <text evidence="4">The sequence shown here is derived from an EMBL/GenBank/DDBJ whole genome shotgun (WGS) entry which is preliminary data.</text>
</comment>
<protein>
    <submittedName>
        <fullName evidence="4">Camk family protein kinase</fullName>
    </submittedName>
</protein>
<evidence type="ECO:0000313" key="5">
    <source>
        <dbReference type="Proteomes" id="UP001149090"/>
    </source>
</evidence>
<dbReference type="GO" id="GO:0016301">
    <property type="term" value="F:kinase activity"/>
    <property type="evidence" value="ECO:0007669"/>
    <property type="project" value="UniProtKB-KW"/>
</dbReference>
<evidence type="ECO:0000256" key="1">
    <source>
        <dbReference type="SAM" id="Coils"/>
    </source>
</evidence>
<name>A0A9Q0RDW5_ANAIG</name>
<dbReference type="SUPFAM" id="SSF50729">
    <property type="entry name" value="PH domain-like"/>
    <property type="match status" value="1"/>
</dbReference>
<dbReference type="InterPro" id="IPR001936">
    <property type="entry name" value="RasGAP_dom"/>
</dbReference>
<dbReference type="EMBL" id="JAPDFW010000063">
    <property type="protein sequence ID" value="KAJ5076018.1"/>
    <property type="molecule type" value="Genomic_DNA"/>
</dbReference>
<evidence type="ECO:0000259" key="3">
    <source>
        <dbReference type="PROSITE" id="PS50018"/>
    </source>
</evidence>
<feature type="compositionally biased region" description="Polar residues" evidence="2">
    <location>
        <begin position="146"/>
        <end position="156"/>
    </location>
</feature>
<feature type="domain" description="Ras-GAP" evidence="3">
    <location>
        <begin position="644"/>
        <end position="832"/>
    </location>
</feature>
<organism evidence="4 5">
    <name type="scientific">Anaeramoeba ignava</name>
    <name type="common">Anaerobic marine amoeba</name>
    <dbReference type="NCBI Taxonomy" id="1746090"/>
    <lineage>
        <taxon>Eukaryota</taxon>
        <taxon>Metamonada</taxon>
        <taxon>Anaeramoebidae</taxon>
        <taxon>Anaeramoeba</taxon>
    </lineage>
</organism>
<gene>
    <name evidence="4" type="ORF">M0811_06880</name>
</gene>
<accession>A0A9Q0RDW5</accession>
<dbReference type="Gene3D" id="1.10.506.10">
    <property type="entry name" value="GTPase Activation - p120gap, domain 1"/>
    <property type="match status" value="1"/>
</dbReference>
<dbReference type="SUPFAM" id="SSF48350">
    <property type="entry name" value="GTPase activation domain, GAP"/>
    <property type="match status" value="1"/>
</dbReference>
<evidence type="ECO:0000256" key="2">
    <source>
        <dbReference type="SAM" id="MobiDB-lite"/>
    </source>
</evidence>
<keyword evidence="4" id="KW-0808">Transferase</keyword>
<keyword evidence="5" id="KW-1185">Reference proteome</keyword>
<dbReference type="Proteomes" id="UP001149090">
    <property type="component" value="Unassembled WGS sequence"/>
</dbReference>
<feature type="compositionally biased region" description="Low complexity" evidence="2">
    <location>
        <begin position="81"/>
        <end position="108"/>
    </location>
</feature>
<feature type="compositionally biased region" description="Polar residues" evidence="2">
    <location>
        <begin position="175"/>
        <end position="188"/>
    </location>
</feature>
<evidence type="ECO:0000313" key="4">
    <source>
        <dbReference type="EMBL" id="KAJ5076018.1"/>
    </source>
</evidence>
<dbReference type="AlphaFoldDB" id="A0A9Q0RDW5"/>